<sequence length="306" mass="34192">MSKTIFTAAITGGIHTPSMSPHLPITPDQIVEDALSAYEAGAAVVHIHARDPETGRPSADLDLFGEIISRIKRHSDLVICITTGGGLGQSTEERVAAVKRFSPELASLNAGSMNFALFHVLDHLRQFKFDWERDYLAMTEDFIFPNTFKTLRQFNEFFREQQTKPEFEIYDAGMLHNLAFLIERGWVRTPVYLQFVLGILGGMQATLDNLMFLHHSAKELIQDFQWSVCAAGKHQFRMGTAALLLGGHVRVGLEDNLYLEKGRLARSSGEQVAKIIRIARELGREPATPAEAREILGLKGLDKVNF</sequence>
<dbReference type="InterPro" id="IPR058240">
    <property type="entry name" value="rSAM_sf"/>
</dbReference>
<dbReference type="RefSeq" id="WP_073036544.1">
    <property type="nucleotide sequence ID" value="NZ_FQVB01000005.1"/>
</dbReference>
<evidence type="ECO:0000256" key="4">
    <source>
        <dbReference type="ARBA" id="ARBA00022833"/>
    </source>
</evidence>
<dbReference type="AlphaFoldDB" id="A0A1M4UBT4"/>
<dbReference type="SUPFAM" id="SSF102114">
    <property type="entry name" value="Radical SAM enzymes"/>
    <property type="match status" value="1"/>
</dbReference>
<name>A0A1M4UBT4_9BACT</name>
<dbReference type="Proteomes" id="UP000184076">
    <property type="component" value="Unassembled WGS sequence"/>
</dbReference>
<dbReference type="Pfam" id="PF05853">
    <property type="entry name" value="BKACE"/>
    <property type="match status" value="1"/>
</dbReference>
<reference evidence="6" key="1">
    <citation type="submission" date="2016-11" db="EMBL/GenBank/DDBJ databases">
        <authorList>
            <person name="Varghese N."/>
            <person name="Submissions S."/>
        </authorList>
    </citation>
    <scope>NUCLEOTIDE SEQUENCE [LARGE SCALE GENOMIC DNA]</scope>
    <source>
        <strain evidence="6">DSM 9756</strain>
    </source>
</reference>
<dbReference type="OrthoDB" id="9155960at2"/>
<dbReference type="PANTHER" id="PTHR37418">
    <property type="entry name" value="3-KETO-5-AMINOHEXANOATE CLEAVAGE ENZYME-RELATED"/>
    <property type="match status" value="1"/>
</dbReference>
<dbReference type="PANTHER" id="PTHR37418:SF2">
    <property type="entry name" value="3-KETO-5-AMINOHEXANOATE CLEAVAGE ENZYME"/>
    <property type="match status" value="1"/>
</dbReference>
<keyword evidence="4" id="KW-0862">Zinc</keyword>
<protein>
    <submittedName>
        <fullName evidence="5">Uncharacterized conserved protein, DUF849 family</fullName>
    </submittedName>
</protein>
<accession>A0A1M4UBT4</accession>
<dbReference type="Gene3D" id="3.20.20.70">
    <property type="entry name" value="Aldolase class I"/>
    <property type="match status" value="1"/>
</dbReference>
<organism evidence="5 6">
    <name type="scientific">Desulfacinum infernum DSM 9756</name>
    <dbReference type="NCBI Taxonomy" id="1121391"/>
    <lineage>
        <taxon>Bacteria</taxon>
        <taxon>Pseudomonadati</taxon>
        <taxon>Thermodesulfobacteriota</taxon>
        <taxon>Syntrophobacteria</taxon>
        <taxon>Syntrophobacterales</taxon>
        <taxon>Syntrophobacteraceae</taxon>
        <taxon>Desulfacinum</taxon>
    </lineage>
</organism>
<keyword evidence="6" id="KW-1185">Reference proteome</keyword>
<gene>
    <name evidence="5" type="ORF">SAMN02745206_00433</name>
</gene>
<evidence type="ECO:0000313" key="6">
    <source>
        <dbReference type="Proteomes" id="UP000184076"/>
    </source>
</evidence>
<evidence type="ECO:0000256" key="3">
    <source>
        <dbReference type="ARBA" id="ARBA00022723"/>
    </source>
</evidence>
<evidence type="ECO:0000313" key="5">
    <source>
        <dbReference type="EMBL" id="SHE54057.1"/>
    </source>
</evidence>
<comment type="cofactor">
    <cofactor evidence="1">
        <name>Zn(2+)</name>
        <dbReference type="ChEBI" id="CHEBI:29105"/>
    </cofactor>
</comment>
<evidence type="ECO:0000256" key="1">
    <source>
        <dbReference type="ARBA" id="ARBA00001947"/>
    </source>
</evidence>
<keyword evidence="3" id="KW-0479">Metal-binding</keyword>
<dbReference type="GO" id="GO:0046872">
    <property type="term" value="F:metal ion binding"/>
    <property type="evidence" value="ECO:0007669"/>
    <property type="project" value="UniProtKB-KW"/>
</dbReference>
<dbReference type="EMBL" id="FQVB01000005">
    <property type="protein sequence ID" value="SHE54057.1"/>
    <property type="molecule type" value="Genomic_DNA"/>
</dbReference>
<dbReference type="InterPro" id="IPR008567">
    <property type="entry name" value="BKACE"/>
</dbReference>
<dbReference type="GO" id="GO:0043720">
    <property type="term" value="F:3-keto-5-aminohexanoate cleavage activity"/>
    <property type="evidence" value="ECO:0007669"/>
    <property type="project" value="InterPro"/>
</dbReference>
<evidence type="ECO:0000256" key="2">
    <source>
        <dbReference type="ARBA" id="ARBA00022679"/>
    </source>
</evidence>
<dbReference type="STRING" id="1121391.SAMN02745206_00433"/>
<proteinExistence type="predicted"/>
<keyword evidence="2" id="KW-0808">Transferase</keyword>
<dbReference type="InterPro" id="IPR013785">
    <property type="entry name" value="Aldolase_TIM"/>
</dbReference>